<evidence type="ECO:0000313" key="3">
    <source>
        <dbReference type="EMBL" id="PIK36385.1"/>
    </source>
</evidence>
<keyword evidence="2" id="KW-0732">Signal</keyword>
<protein>
    <submittedName>
        <fullName evidence="3">63 kDa sperm flagellar membrane protein</fullName>
    </submittedName>
</protein>
<dbReference type="OrthoDB" id="10056815at2759"/>
<dbReference type="AlphaFoldDB" id="A0A2G8JKY2"/>
<keyword evidence="3" id="KW-0966">Cell projection</keyword>
<accession>A0A2G8JKY2</accession>
<keyword evidence="3" id="KW-0969">Cilium</keyword>
<keyword evidence="3" id="KW-0282">Flagellum</keyword>
<proteinExistence type="predicted"/>
<feature type="signal peptide" evidence="2">
    <location>
        <begin position="1"/>
        <end position="24"/>
    </location>
</feature>
<dbReference type="Proteomes" id="UP000230750">
    <property type="component" value="Unassembled WGS sequence"/>
</dbReference>
<feature type="region of interest" description="Disordered" evidence="1">
    <location>
        <begin position="38"/>
        <end position="140"/>
    </location>
</feature>
<evidence type="ECO:0000256" key="1">
    <source>
        <dbReference type="SAM" id="MobiDB-lite"/>
    </source>
</evidence>
<organism evidence="3 4">
    <name type="scientific">Stichopus japonicus</name>
    <name type="common">Sea cucumber</name>
    <dbReference type="NCBI Taxonomy" id="307972"/>
    <lineage>
        <taxon>Eukaryota</taxon>
        <taxon>Metazoa</taxon>
        <taxon>Echinodermata</taxon>
        <taxon>Eleutherozoa</taxon>
        <taxon>Echinozoa</taxon>
        <taxon>Holothuroidea</taxon>
        <taxon>Aspidochirotacea</taxon>
        <taxon>Aspidochirotida</taxon>
        <taxon>Stichopodidae</taxon>
        <taxon>Apostichopus</taxon>
    </lineage>
</organism>
<comment type="caution">
    <text evidence="3">The sequence shown here is derived from an EMBL/GenBank/DDBJ whole genome shotgun (WGS) entry which is preliminary data.</text>
</comment>
<keyword evidence="4" id="KW-1185">Reference proteome</keyword>
<reference evidence="3 4" key="1">
    <citation type="journal article" date="2017" name="PLoS Biol.">
        <title>The sea cucumber genome provides insights into morphological evolution and visceral regeneration.</title>
        <authorList>
            <person name="Zhang X."/>
            <person name="Sun L."/>
            <person name="Yuan J."/>
            <person name="Sun Y."/>
            <person name="Gao Y."/>
            <person name="Zhang L."/>
            <person name="Li S."/>
            <person name="Dai H."/>
            <person name="Hamel J.F."/>
            <person name="Liu C."/>
            <person name="Yu Y."/>
            <person name="Liu S."/>
            <person name="Lin W."/>
            <person name="Guo K."/>
            <person name="Jin S."/>
            <person name="Xu P."/>
            <person name="Storey K.B."/>
            <person name="Huan P."/>
            <person name="Zhang T."/>
            <person name="Zhou Y."/>
            <person name="Zhang J."/>
            <person name="Lin C."/>
            <person name="Li X."/>
            <person name="Xing L."/>
            <person name="Huo D."/>
            <person name="Sun M."/>
            <person name="Wang L."/>
            <person name="Mercier A."/>
            <person name="Li F."/>
            <person name="Yang H."/>
            <person name="Xiang J."/>
        </authorList>
    </citation>
    <scope>NUCLEOTIDE SEQUENCE [LARGE SCALE GENOMIC DNA]</scope>
    <source>
        <strain evidence="3">Shaxun</strain>
        <tissue evidence="3">Muscle</tissue>
    </source>
</reference>
<gene>
    <name evidence="3" type="ORF">BSL78_26789</name>
</gene>
<feature type="compositionally biased region" description="Polar residues" evidence="1">
    <location>
        <begin position="38"/>
        <end position="133"/>
    </location>
</feature>
<name>A0A2G8JKY2_STIJA</name>
<dbReference type="EMBL" id="MRZV01001685">
    <property type="protein sequence ID" value="PIK36385.1"/>
    <property type="molecule type" value="Genomic_DNA"/>
</dbReference>
<sequence>MMKARWPVLPLLVILIATITTTDAAATTVSTTLAATTENPVTDSTSAAATTENPVTDSTSDAVTTENPGSDATDAVTTANPGSDATDAVTTENPGSDATDALNTENPGSNATDALNTENPGSNATADVNTGAPSTDAIDIGPSDPKVIRCYTCTDAVSNEDCIGERLGENGTMQVCEMPFPQCKSEFKMNPTGDGYLIRKSCIDADECYDNMWDSILDPLNAQCMGPMYTGLNHTVDAEAWCFFCCLDPSDMDGCNGVGHIHRIPLPEENLWDPKMNWDLTMKEDEDDEDNAAVTTAVASPTLLLSIIYVALSIVL</sequence>
<evidence type="ECO:0000313" key="4">
    <source>
        <dbReference type="Proteomes" id="UP000230750"/>
    </source>
</evidence>
<evidence type="ECO:0000256" key="2">
    <source>
        <dbReference type="SAM" id="SignalP"/>
    </source>
</evidence>
<feature type="chain" id="PRO_5013963603" evidence="2">
    <location>
        <begin position="25"/>
        <end position="316"/>
    </location>
</feature>